<comment type="caution">
    <text evidence="2">The sequence shown here is derived from an EMBL/GenBank/DDBJ whole genome shotgun (WGS) entry which is preliminary data.</text>
</comment>
<reference evidence="2" key="1">
    <citation type="submission" date="2020-08" db="EMBL/GenBank/DDBJ databases">
        <title>Multicomponent nature underlies the extraordinary mechanical properties of spider dragline silk.</title>
        <authorList>
            <person name="Kono N."/>
            <person name="Nakamura H."/>
            <person name="Mori M."/>
            <person name="Yoshida Y."/>
            <person name="Ohtoshi R."/>
            <person name="Malay A.D."/>
            <person name="Moran D.A.P."/>
            <person name="Tomita M."/>
            <person name="Numata K."/>
            <person name="Arakawa K."/>
        </authorList>
    </citation>
    <scope>NUCLEOTIDE SEQUENCE</scope>
</reference>
<keyword evidence="3" id="KW-1185">Reference proteome</keyword>
<evidence type="ECO:0000313" key="3">
    <source>
        <dbReference type="Proteomes" id="UP000887013"/>
    </source>
</evidence>
<dbReference type="EMBL" id="BMAW01082931">
    <property type="protein sequence ID" value="GFU31332.1"/>
    <property type="molecule type" value="Genomic_DNA"/>
</dbReference>
<evidence type="ECO:0000313" key="2">
    <source>
        <dbReference type="EMBL" id="GFU31332.1"/>
    </source>
</evidence>
<feature type="compositionally biased region" description="Basic and acidic residues" evidence="1">
    <location>
        <begin position="1"/>
        <end position="17"/>
    </location>
</feature>
<protein>
    <submittedName>
        <fullName evidence="2">Uncharacterized protein</fullName>
    </submittedName>
</protein>
<dbReference type="AlphaFoldDB" id="A0A8X6UN84"/>
<feature type="non-terminal residue" evidence="2">
    <location>
        <position position="26"/>
    </location>
</feature>
<name>A0A8X6UN84_NEPPI</name>
<evidence type="ECO:0000256" key="1">
    <source>
        <dbReference type="SAM" id="MobiDB-lite"/>
    </source>
</evidence>
<proteinExistence type="predicted"/>
<dbReference type="Proteomes" id="UP000887013">
    <property type="component" value="Unassembled WGS sequence"/>
</dbReference>
<feature type="region of interest" description="Disordered" evidence="1">
    <location>
        <begin position="1"/>
        <end position="26"/>
    </location>
</feature>
<gene>
    <name evidence="2" type="ORF">NPIL_359091</name>
</gene>
<accession>A0A8X6UN84</accession>
<organism evidence="2 3">
    <name type="scientific">Nephila pilipes</name>
    <name type="common">Giant wood spider</name>
    <name type="synonym">Nephila maculata</name>
    <dbReference type="NCBI Taxonomy" id="299642"/>
    <lineage>
        <taxon>Eukaryota</taxon>
        <taxon>Metazoa</taxon>
        <taxon>Ecdysozoa</taxon>
        <taxon>Arthropoda</taxon>
        <taxon>Chelicerata</taxon>
        <taxon>Arachnida</taxon>
        <taxon>Araneae</taxon>
        <taxon>Araneomorphae</taxon>
        <taxon>Entelegynae</taxon>
        <taxon>Araneoidea</taxon>
        <taxon>Nephilidae</taxon>
        <taxon>Nephila</taxon>
    </lineage>
</organism>
<sequence length="26" mass="2917">MKCRDSQLDSSSDKSTSDEEEPLISE</sequence>